<evidence type="ECO:0000313" key="3">
    <source>
        <dbReference type="EMBL" id="AAC07078.1"/>
    </source>
</evidence>
<organism evidence="3 4">
    <name type="scientific">Aquifex aeolicus (strain VF5)</name>
    <dbReference type="NCBI Taxonomy" id="224324"/>
    <lineage>
        <taxon>Bacteria</taxon>
        <taxon>Pseudomonadati</taxon>
        <taxon>Aquificota</taxon>
        <taxon>Aquificia</taxon>
        <taxon>Aquificales</taxon>
        <taxon>Aquificaceae</taxon>
        <taxon>Aquifex</taxon>
    </lineage>
</organism>
<dbReference type="Gene3D" id="3.20.20.140">
    <property type="entry name" value="Metal-dependent hydrolases"/>
    <property type="match status" value="1"/>
</dbReference>
<dbReference type="InParanoid" id="O67116"/>
<dbReference type="OrthoDB" id="9997at2"/>
<evidence type="ECO:0000259" key="2">
    <source>
        <dbReference type="SMART" id="SM00481"/>
    </source>
</evidence>
<keyword evidence="1" id="KW-0472">Membrane</keyword>
<evidence type="ECO:0000313" key="4">
    <source>
        <dbReference type="Proteomes" id="UP000000798"/>
    </source>
</evidence>
<dbReference type="AlphaFoldDB" id="O67116"/>
<evidence type="ECO:0000256" key="1">
    <source>
        <dbReference type="SAM" id="Phobius"/>
    </source>
</evidence>
<name>O67116_AQUAE</name>
<dbReference type="InterPro" id="IPR016195">
    <property type="entry name" value="Pol/histidinol_Pase-like"/>
</dbReference>
<accession>O67116</accession>
<dbReference type="Proteomes" id="UP000000798">
    <property type="component" value="Chromosome"/>
</dbReference>
<dbReference type="HOGENOM" id="CLU_868596_0_0_0"/>
<dbReference type="KEGG" id="aae:aq_993"/>
<feature type="transmembrane region" description="Helical" evidence="1">
    <location>
        <begin position="6"/>
        <end position="22"/>
    </location>
</feature>
<reference evidence="3 4" key="1">
    <citation type="journal article" date="1998" name="Nature">
        <title>The complete genome of the hyperthermophilic bacterium Aquifex aeolicus.</title>
        <authorList>
            <person name="Deckert G."/>
            <person name="Warren P.V."/>
            <person name="Gaasterland T."/>
            <person name="Young W.G."/>
            <person name="Lenox A.L."/>
            <person name="Graham D.E."/>
            <person name="Overbeek R."/>
            <person name="Snead M.A."/>
            <person name="Keller M."/>
            <person name="Aujay M."/>
            <person name="Huber R."/>
            <person name="Feldman R.A."/>
            <person name="Short J.M."/>
            <person name="Olson G.J."/>
            <person name="Swanson R.V."/>
        </authorList>
    </citation>
    <scope>NUCLEOTIDE SEQUENCE [LARGE SCALE GENOMIC DNA]</scope>
    <source>
        <strain evidence="3 4">VF5</strain>
    </source>
</reference>
<protein>
    <recommendedName>
        <fullName evidence="2">Polymerase/histidinol phosphatase N-terminal domain-containing protein</fullName>
    </recommendedName>
</protein>
<dbReference type="SUPFAM" id="SSF89550">
    <property type="entry name" value="PHP domain-like"/>
    <property type="match status" value="1"/>
</dbReference>
<dbReference type="PIR" id="A70386">
    <property type="entry name" value="A70386"/>
</dbReference>
<proteinExistence type="predicted"/>
<sequence length="343" mass="41064">MEFLLLPFFLFIPYILYFLYPVKFIKNFREVNEVLEPESFYIYSYAFHVHTQFSYDSLGKPEDVKKAREICGLDYVIVTDHEVDTFKLFEDKNTITGIEKKINDEKGKLQGDLIEVGDIKVISHHFKKKYRWKLERNKDYFFELINLKDSLVENKKHLFFYLFLGTFVYPVFKKSYLKNFVKVIKVEDYVKKYLSEGWENKVLGGLDHHVKVYIREVGIRFLFPSYTFSFRLLRNFLLSKKPARNKEEFLKALRSELNVISFSEKPSLFWVKNSTLFVYTPYPNVIIRIFSKDKVRTFLGSNLKFSLERGNYLVVGYIYSFRLWKFFFGVKPLFVSDLIKISC</sequence>
<dbReference type="SMART" id="SM00481">
    <property type="entry name" value="POLIIIAc"/>
    <property type="match status" value="1"/>
</dbReference>
<feature type="transmembrane region" description="Helical" evidence="1">
    <location>
        <begin position="158"/>
        <end position="177"/>
    </location>
</feature>
<dbReference type="EnsemblBacteria" id="AAC07078">
    <property type="protein sequence ID" value="AAC07078"/>
    <property type="gene ID" value="aq_993"/>
</dbReference>
<keyword evidence="1" id="KW-0812">Transmembrane</keyword>
<dbReference type="RefSeq" id="WP_010880617.1">
    <property type="nucleotide sequence ID" value="NC_000918.1"/>
</dbReference>
<dbReference type="InterPro" id="IPR003141">
    <property type="entry name" value="Pol/His_phosphatase_N"/>
</dbReference>
<keyword evidence="1" id="KW-1133">Transmembrane helix</keyword>
<dbReference type="eggNOG" id="COG1387">
    <property type="taxonomic scope" value="Bacteria"/>
</dbReference>
<dbReference type="EMBL" id="AE000657">
    <property type="protein sequence ID" value="AAC07078.1"/>
    <property type="molecule type" value="Genomic_DNA"/>
</dbReference>
<gene>
    <name evidence="3" type="ordered locus">aq_993</name>
</gene>
<keyword evidence="4" id="KW-1185">Reference proteome</keyword>
<feature type="domain" description="Polymerase/histidinol phosphatase N-terminal" evidence="2">
    <location>
        <begin position="45"/>
        <end position="104"/>
    </location>
</feature>
<dbReference type="STRING" id="224324.aq_993"/>
<dbReference type="PATRIC" id="fig|224324.8.peg.779"/>